<dbReference type="InterPro" id="IPR029038">
    <property type="entry name" value="MetRS_Zn"/>
</dbReference>
<evidence type="ECO:0000256" key="2">
    <source>
        <dbReference type="ARBA" id="ARBA00011738"/>
    </source>
</evidence>
<comment type="subcellular location">
    <subcellularLocation>
        <location evidence="1 14">Cytoplasm</location>
    </subcellularLocation>
</comment>
<dbReference type="Gene3D" id="2.20.28.20">
    <property type="entry name" value="Methionyl-tRNA synthetase, Zn-domain"/>
    <property type="match status" value="1"/>
</dbReference>
<dbReference type="Gene3D" id="3.40.50.620">
    <property type="entry name" value="HUPs"/>
    <property type="match status" value="1"/>
</dbReference>
<keyword evidence="3 14" id="KW-0963">Cytoplasm</keyword>
<dbReference type="NCBIfam" id="TIGR00399">
    <property type="entry name" value="metG_C_term"/>
    <property type="match status" value="1"/>
</dbReference>
<name>A0A166D276_9EURY</name>
<evidence type="ECO:0000256" key="14">
    <source>
        <dbReference type="HAMAP-Rule" id="MF_00098"/>
    </source>
</evidence>
<keyword evidence="5 14" id="KW-0436">Ligase</keyword>
<evidence type="ECO:0000256" key="13">
    <source>
        <dbReference type="ARBA" id="ARBA00047364"/>
    </source>
</evidence>
<feature type="region of interest" description="Disordered" evidence="15">
    <location>
        <begin position="548"/>
        <end position="615"/>
    </location>
</feature>
<comment type="catalytic activity">
    <reaction evidence="13 14">
        <text>tRNA(Met) + L-methionine + ATP = L-methionyl-tRNA(Met) + AMP + diphosphate</text>
        <dbReference type="Rhea" id="RHEA:13481"/>
        <dbReference type="Rhea" id="RHEA-COMP:9667"/>
        <dbReference type="Rhea" id="RHEA-COMP:9698"/>
        <dbReference type="ChEBI" id="CHEBI:30616"/>
        <dbReference type="ChEBI" id="CHEBI:33019"/>
        <dbReference type="ChEBI" id="CHEBI:57844"/>
        <dbReference type="ChEBI" id="CHEBI:78442"/>
        <dbReference type="ChEBI" id="CHEBI:78530"/>
        <dbReference type="ChEBI" id="CHEBI:456215"/>
        <dbReference type="EC" id="6.1.1.10"/>
    </reaction>
</comment>
<feature type="compositionally biased region" description="Low complexity" evidence="15">
    <location>
        <begin position="601"/>
        <end position="615"/>
    </location>
</feature>
<dbReference type="EC" id="6.1.1.10" evidence="14"/>
<dbReference type="Pfam" id="PF01588">
    <property type="entry name" value="tRNA_bind"/>
    <property type="match status" value="1"/>
</dbReference>
<dbReference type="AlphaFoldDB" id="A0A166D276"/>
<dbReference type="PATRIC" id="fig|55758.3.peg.810"/>
<dbReference type="InterPro" id="IPR009080">
    <property type="entry name" value="tRNAsynth_Ia_anticodon-bd"/>
</dbReference>
<feature type="short sequence motif" description="'HIGH' region" evidence="14">
    <location>
        <begin position="11"/>
        <end position="21"/>
    </location>
</feature>
<keyword evidence="18" id="KW-1185">Reference proteome</keyword>
<keyword evidence="6 14" id="KW-0479">Metal-binding</keyword>
<dbReference type="GO" id="GO:0046872">
    <property type="term" value="F:metal ion binding"/>
    <property type="evidence" value="ECO:0007669"/>
    <property type="project" value="UniProtKB-KW"/>
</dbReference>
<feature type="short sequence motif" description="'KMSKS' region" evidence="14">
    <location>
        <begin position="326"/>
        <end position="330"/>
    </location>
</feature>
<dbReference type="GO" id="GO:0004825">
    <property type="term" value="F:methionine-tRNA ligase activity"/>
    <property type="evidence" value="ECO:0007669"/>
    <property type="project" value="UniProtKB-UniRule"/>
</dbReference>
<reference evidence="17 18" key="1">
    <citation type="submission" date="2016-04" db="EMBL/GenBank/DDBJ databases">
        <title>Genome sequence of Methanobrevibacter filiformis DSM 11501.</title>
        <authorList>
            <person name="Poehlein A."/>
            <person name="Seedorf H."/>
            <person name="Daniel R."/>
        </authorList>
    </citation>
    <scope>NUCLEOTIDE SEQUENCE [LARGE SCALE GENOMIC DNA]</scope>
    <source>
        <strain evidence="17 18">DSM 11501</strain>
    </source>
</reference>
<keyword evidence="8 14" id="KW-0862">Zinc</keyword>
<evidence type="ECO:0000256" key="15">
    <source>
        <dbReference type="SAM" id="MobiDB-lite"/>
    </source>
</evidence>
<feature type="binding site" evidence="14">
    <location>
        <position position="159"/>
    </location>
    <ligand>
        <name>Zn(2+)</name>
        <dbReference type="ChEBI" id="CHEBI:29105"/>
    </ligand>
</feature>
<dbReference type="NCBIfam" id="NF001100">
    <property type="entry name" value="PRK00133.1"/>
    <property type="match status" value="1"/>
</dbReference>
<proteinExistence type="inferred from homology"/>
<dbReference type="InterPro" id="IPR033911">
    <property type="entry name" value="MetRS_core"/>
</dbReference>
<evidence type="ECO:0000256" key="12">
    <source>
        <dbReference type="ARBA" id="ARBA00023146"/>
    </source>
</evidence>
<evidence type="ECO:0000256" key="10">
    <source>
        <dbReference type="ARBA" id="ARBA00022884"/>
    </source>
</evidence>
<evidence type="ECO:0000313" key="17">
    <source>
        <dbReference type="EMBL" id="KZX15125.1"/>
    </source>
</evidence>
<dbReference type="GO" id="GO:0017101">
    <property type="term" value="C:aminoacyl-tRNA synthetase multienzyme complex"/>
    <property type="evidence" value="ECO:0007669"/>
    <property type="project" value="TreeGrafter"/>
</dbReference>
<evidence type="ECO:0000259" key="16">
    <source>
        <dbReference type="PROSITE" id="PS50886"/>
    </source>
</evidence>
<comment type="cofactor">
    <cofactor evidence="14">
        <name>Zn(2+)</name>
        <dbReference type="ChEBI" id="CHEBI:29105"/>
    </cofactor>
    <text evidence="14">Binds 1 zinc ion per subunit.</text>
</comment>
<dbReference type="Proteomes" id="UP000077066">
    <property type="component" value="Unassembled WGS sequence"/>
</dbReference>
<dbReference type="GO" id="GO:0000049">
    <property type="term" value="F:tRNA binding"/>
    <property type="evidence" value="ECO:0007669"/>
    <property type="project" value="UniProtKB-UniRule"/>
</dbReference>
<feature type="binding site" evidence="14">
    <location>
        <position position="156"/>
    </location>
    <ligand>
        <name>Zn(2+)</name>
        <dbReference type="ChEBI" id="CHEBI:29105"/>
    </ligand>
</feature>
<evidence type="ECO:0000256" key="6">
    <source>
        <dbReference type="ARBA" id="ARBA00022723"/>
    </source>
</evidence>
<dbReference type="Gene3D" id="2.40.50.140">
    <property type="entry name" value="Nucleic acid-binding proteins"/>
    <property type="match status" value="1"/>
</dbReference>
<dbReference type="InterPro" id="IPR012340">
    <property type="entry name" value="NA-bd_OB-fold"/>
</dbReference>
<evidence type="ECO:0000256" key="7">
    <source>
        <dbReference type="ARBA" id="ARBA00022741"/>
    </source>
</evidence>
<evidence type="ECO:0000256" key="4">
    <source>
        <dbReference type="ARBA" id="ARBA00022555"/>
    </source>
</evidence>
<comment type="caution">
    <text evidence="17">The sequence shown here is derived from an EMBL/GenBank/DDBJ whole genome shotgun (WGS) entry which is preliminary data.</text>
</comment>
<dbReference type="InterPro" id="IPR002547">
    <property type="entry name" value="tRNA-bd_dom"/>
</dbReference>
<dbReference type="CDD" id="cd00814">
    <property type="entry name" value="MetRS_core"/>
    <property type="match status" value="1"/>
</dbReference>
<dbReference type="Pfam" id="PF09334">
    <property type="entry name" value="tRNA-synt_1g"/>
    <property type="match status" value="1"/>
</dbReference>
<dbReference type="NCBIfam" id="TIGR00398">
    <property type="entry name" value="metG"/>
    <property type="match status" value="1"/>
</dbReference>
<gene>
    <name evidence="14 17" type="primary">metG</name>
    <name evidence="17" type="ORF">MBFIL_07260</name>
</gene>
<dbReference type="CDD" id="cd07957">
    <property type="entry name" value="Anticodon_Ia_Met"/>
    <property type="match status" value="1"/>
</dbReference>
<dbReference type="Pfam" id="PF19303">
    <property type="entry name" value="Anticodon_3"/>
    <property type="match status" value="1"/>
</dbReference>
<feature type="domain" description="TRNA-binding" evidence="16">
    <location>
        <begin position="626"/>
        <end position="724"/>
    </location>
</feature>
<keyword evidence="12 14" id="KW-0030">Aminoacyl-tRNA synthetase</keyword>
<dbReference type="SUPFAM" id="SSF47323">
    <property type="entry name" value="Anticodon-binding domain of a subclass of class I aminoacyl-tRNA synthetases"/>
    <property type="match status" value="1"/>
</dbReference>
<feature type="compositionally biased region" description="Basic and acidic residues" evidence="15">
    <location>
        <begin position="563"/>
        <end position="600"/>
    </location>
</feature>
<evidence type="ECO:0000256" key="11">
    <source>
        <dbReference type="ARBA" id="ARBA00022917"/>
    </source>
</evidence>
<accession>A0A166D276</accession>
<evidence type="ECO:0000256" key="8">
    <source>
        <dbReference type="ARBA" id="ARBA00022833"/>
    </source>
</evidence>
<protein>
    <recommendedName>
        <fullName evidence="14">Methionine--tRNA ligase</fullName>
        <ecNumber evidence="14">6.1.1.10</ecNumber>
    </recommendedName>
    <alternativeName>
        <fullName evidence="14">Methionyl-tRNA synthetase</fullName>
        <shortName evidence="14">MetRS</shortName>
    </alternativeName>
</protein>
<dbReference type="SUPFAM" id="SSF52374">
    <property type="entry name" value="Nucleotidylyl transferase"/>
    <property type="match status" value="1"/>
</dbReference>
<comment type="subunit">
    <text evidence="2 14">Homodimer.</text>
</comment>
<dbReference type="PANTHER" id="PTHR45765">
    <property type="entry name" value="METHIONINE--TRNA LIGASE"/>
    <property type="match status" value="1"/>
</dbReference>
<dbReference type="SUPFAM" id="SSF50249">
    <property type="entry name" value="Nucleic acid-binding proteins"/>
    <property type="match status" value="1"/>
</dbReference>
<dbReference type="InterPro" id="IPR014729">
    <property type="entry name" value="Rossmann-like_a/b/a_fold"/>
</dbReference>
<keyword evidence="7 14" id="KW-0547">Nucleotide-binding</keyword>
<dbReference type="Gene3D" id="1.10.730.10">
    <property type="entry name" value="Isoleucyl-tRNA Synthetase, Domain 1"/>
    <property type="match status" value="1"/>
</dbReference>
<dbReference type="PROSITE" id="PS50886">
    <property type="entry name" value="TRBD"/>
    <property type="match status" value="1"/>
</dbReference>
<dbReference type="GO" id="GO:0005524">
    <property type="term" value="F:ATP binding"/>
    <property type="evidence" value="ECO:0007669"/>
    <property type="project" value="UniProtKB-UniRule"/>
</dbReference>
<feature type="binding site" evidence="14">
    <location>
        <position position="329"/>
    </location>
    <ligand>
        <name>ATP</name>
        <dbReference type="ChEBI" id="CHEBI:30616"/>
    </ligand>
</feature>
<dbReference type="CDD" id="cd02800">
    <property type="entry name" value="tRNA_bind_EcMetRS_like"/>
    <property type="match status" value="1"/>
</dbReference>
<dbReference type="InterPro" id="IPR004495">
    <property type="entry name" value="Met-tRNA-synth_bsu_C"/>
</dbReference>
<dbReference type="InterPro" id="IPR014758">
    <property type="entry name" value="Met-tRNA_synth"/>
</dbReference>
<keyword evidence="11 14" id="KW-0648">Protein biosynthesis</keyword>
<dbReference type="GO" id="GO:0005829">
    <property type="term" value="C:cytosol"/>
    <property type="evidence" value="ECO:0007669"/>
    <property type="project" value="TreeGrafter"/>
</dbReference>
<evidence type="ECO:0000256" key="5">
    <source>
        <dbReference type="ARBA" id="ARBA00022598"/>
    </source>
</evidence>
<dbReference type="SUPFAM" id="SSF57770">
    <property type="entry name" value="Methionyl-tRNA synthetase (MetRS), Zn-domain"/>
    <property type="match status" value="1"/>
</dbReference>
<dbReference type="EMBL" id="LWMT01000108">
    <property type="protein sequence ID" value="KZX15125.1"/>
    <property type="molecule type" value="Genomic_DNA"/>
</dbReference>
<evidence type="ECO:0000256" key="3">
    <source>
        <dbReference type="ARBA" id="ARBA00022490"/>
    </source>
</evidence>
<comment type="function">
    <text evidence="14">Is required not only for elongation of protein synthesis but also for the initiation of all mRNA translation through initiator tRNA(fMet) aminoacylation.</text>
</comment>
<keyword evidence="4 14" id="KW-0820">tRNA-binding</keyword>
<sequence length="724" mass="82865">MSKFFISCALPYANGPCHLGHLRSTYIPADIFARYNRMIGNDVLLVCATDEHGTPIAVKADNEGKKPIEIATRYHNLIAEDLKSCDISLDNFARTTDKKHYKIAQNFFLNLFEKDLIYEKEINQLYCEECERFLPDRYVEGICKFCKAEGARGDHCEACGRHLGPDGLLEPKCLSCGHTPIIKSSKQYFFRLTKFQKEIEKYIDENELLPSNVKNYTKNWLKDGLKDWILSRDMDWGIPIPVKGAEGKIIYVWVEALIGYISSASAWSEGSGKHWKDYWDDNVIHFIGKDIIYHHSIFWPAMLEGHGCKMPDNIIAGEYLSLEGSKMSTSKGWVIWVKDFVKKFDSDLLRYYLTINAPLNKDTDFSWEDFGRRVNDELADVLGNFLHRTFTFTKRFFNSEIPQFKDLTIEDSEFKKQINEVPEIVGNLIANFKFREGLAEIIKIAKLGNRYFNDQEPWSTLKDNPQQAANCIYLCNQLSKTLAIMLKPYIPNKSQEILDMMNIEFDGTWDMLNDEIMPLHKINKPKPLFKKIDDEIIIKEREQLFKNLQAGDEENSEAITNTKDNKNSNKSNSEDNKNSNKSNSKDNKNNNKSNSKDNKNNNKSNSKYNKNNNGNDIMGDLISIDDFGKLDMRIGEIISAERIEKSNKLLKLKVNIKEKELQIVAGVAEKYSVDQLIGKKITVLVNLEPAKLFGVKSEGMLLATSDSVSILSPIGDAEIGERIQ</sequence>
<keyword evidence="9 14" id="KW-0067">ATP-binding</keyword>
<dbReference type="STRING" id="55758.MBFIL_07260"/>
<keyword evidence="10 14" id="KW-0694">RNA-binding</keyword>
<dbReference type="OrthoDB" id="371856at2157"/>
<dbReference type="InterPro" id="IPR015413">
    <property type="entry name" value="Methionyl/Leucyl_tRNA_Synth"/>
</dbReference>
<evidence type="ECO:0000256" key="9">
    <source>
        <dbReference type="ARBA" id="ARBA00022840"/>
    </source>
</evidence>
<dbReference type="InterPro" id="IPR041872">
    <property type="entry name" value="Anticodon_Met"/>
</dbReference>
<evidence type="ECO:0000256" key="1">
    <source>
        <dbReference type="ARBA" id="ARBA00004496"/>
    </source>
</evidence>
<dbReference type="RefSeq" id="WP_066971624.1">
    <property type="nucleotide sequence ID" value="NZ_LWMT01000108.1"/>
</dbReference>
<dbReference type="PRINTS" id="PR01041">
    <property type="entry name" value="TRNASYNTHMET"/>
</dbReference>
<dbReference type="HAMAP" id="MF_00098">
    <property type="entry name" value="Met_tRNA_synth_type1"/>
    <property type="match status" value="1"/>
</dbReference>
<evidence type="ECO:0000313" key="18">
    <source>
        <dbReference type="Proteomes" id="UP000077066"/>
    </source>
</evidence>
<comment type="similarity">
    <text evidence="14">Belongs to the class-I aminoacyl-tRNA synthetase family. MetG type 1 subfamily.</text>
</comment>
<dbReference type="InterPro" id="IPR023458">
    <property type="entry name" value="Met-tRNA_ligase_1"/>
</dbReference>
<dbReference type="PANTHER" id="PTHR45765:SF1">
    <property type="entry name" value="METHIONINE--TRNA LIGASE, CYTOPLASMIC"/>
    <property type="match status" value="1"/>
</dbReference>
<dbReference type="GO" id="GO:0006431">
    <property type="term" value="P:methionyl-tRNA aminoacylation"/>
    <property type="evidence" value="ECO:0007669"/>
    <property type="project" value="UniProtKB-UniRule"/>
</dbReference>
<feature type="binding site" evidence="14">
    <location>
        <position position="143"/>
    </location>
    <ligand>
        <name>Zn(2+)</name>
        <dbReference type="ChEBI" id="CHEBI:29105"/>
    </ligand>
</feature>
<organism evidence="17 18">
    <name type="scientific">Methanobrevibacter filiformis</name>
    <dbReference type="NCBI Taxonomy" id="55758"/>
    <lineage>
        <taxon>Archaea</taxon>
        <taxon>Methanobacteriati</taxon>
        <taxon>Methanobacteriota</taxon>
        <taxon>Methanomada group</taxon>
        <taxon>Methanobacteria</taxon>
        <taxon>Methanobacteriales</taxon>
        <taxon>Methanobacteriaceae</taxon>
        <taxon>Methanobrevibacter</taxon>
    </lineage>
</organism>
<feature type="binding site" evidence="14">
    <location>
        <position position="146"/>
    </location>
    <ligand>
        <name>Zn(2+)</name>
        <dbReference type="ChEBI" id="CHEBI:29105"/>
    </ligand>
</feature>